<dbReference type="Proteomes" id="UP001341281">
    <property type="component" value="Chromosome 09"/>
</dbReference>
<gene>
    <name evidence="2" type="ORF">U9M48_040335</name>
</gene>
<keyword evidence="3" id="KW-1185">Reference proteome</keyword>
<evidence type="ECO:0000256" key="1">
    <source>
        <dbReference type="SAM" id="MobiDB-lite"/>
    </source>
</evidence>
<feature type="region of interest" description="Disordered" evidence="1">
    <location>
        <begin position="234"/>
        <end position="254"/>
    </location>
</feature>
<accession>A0AAQ3XCA4</accession>
<dbReference type="EMBL" id="CP144753">
    <property type="protein sequence ID" value="WVZ94446.1"/>
    <property type="molecule type" value="Genomic_DNA"/>
</dbReference>
<reference evidence="2 3" key="1">
    <citation type="submission" date="2024-02" db="EMBL/GenBank/DDBJ databases">
        <title>High-quality chromosome-scale genome assembly of Pensacola bahiagrass (Paspalum notatum Flugge var. saurae).</title>
        <authorList>
            <person name="Vega J.M."/>
            <person name="Podio M."/>
            <person name="Orjuela J."/>
            <person name="Siena L.A."/>
            <person name="Pessino S.C."/>
            <person name="Combes M.C."/>
            <person name="Mariac C."/>
            <person name="Albertini E."/>
            <person name="Pupilli F."/>
            <person name="Ortiz J.P.A."/>
            <person name="Leblanc O."/>
        </authorList>
    </citation>
    <scope>NUCLEOTIDE SEQUENCE [LARGE SCALE GENOMIC DNA]</scope>
    <source>
        <strain evidence="2">R1</strain>
        <tissue evidence="2">Leaf</tissue>
    </source>
</reference>
<feature type="compositionally biased region" description="Basic and acidic residues" evidence="1">
    <location>
        <begin position="136"/>
        <end position="149"/>
    </location>
</feature>
<proteinExistence type="predicted"/>
<feature type="compositionally biased region" description="Polar residues" evidence="1">
    <location>
        <begin position="244"/>
        <end position="254"/>
    </location>
</feature>
<feature type="region of interest" description="Disordered" evidence="1">
    <location>
        <begin position="1"/>
        <end position="30"/>
    </location>
</feature>
<organism evidence="2 3">
    <name type="scientific">Paspalum notatum var. saurae</name>
    <dbReference type="NCBI Taxonomy" id="547442"/>
    <lineage>
        <taxon>Eukaryota</taxon>
        <taxon>Viridiplantae</taxon>
        <taxon>Streptophyta</taxon>
        <taxon>Embryophyta</taxon>
        <taxon>Tracheophyta</taxon>
        <taxon>Spermatophyta</taxon>
        <taxon>Magnoliopsida</taxon>
        <taxon>Liliopsida</taxon>
        <taxon>Poales</taxon>
        <taxon>Poaceae</taxon>
        <taxon>PACMAD clade</taxon>
        <taxon>Panicoideae</taxon>
        <taxon>Andropogonodae</taxon>
        <taxon>Paspaleae</taxon>
        <taxon>Paspalinae</taxon>
        <taxon>Paspalum</taxon>
    </lineage>
</organism>
<sequence>MQDAEHMQDGGENLTDNENEDNLQVSPDIDNILARIPQQPTRPNGEKRKVVGSFGIANLLELERGKVMVGTDENGVPNERSASILGQHLGYVAESPTFAPLHIPRWDNELFKAHKEQIIKDVEVGYIERDREDDIEHDCSEHDCSDKDISGNYGDNDISNSSKSTNDNLYSSTNHMQPHVRKDIAQPSLHQEQRVTKEAQIESHSQVDMGNAGTSLPFDRSLINMRFQRVKAAVHSQTVKKPKSSIETRNNLHQ</sequence>
<dbReference type="AlphaFoldDB" id="A0AAQ3XCA4"/>
<name>A0AAQ3XCA4_PASNO</name>
<feature type="compositionally biased region" description="Polar residues" evidence="1">
    <location>
        <begin position="202"/>
        <end position="213"/>
    </location>
</feature>
<feature type="compositionally biased region" description="Polar residues" evidence="1">
    <location>
        <begin position="157"/>
        <end position="176"/>
    </location>
</feature>
<feature type="region of interest" description="Disordered" evidence="1">
    <location>
        <begin position="136"/>
        <end position="213"/>
    </location>
</feature>
<feature type="compositionally biased region" description="Basic and acidic residues" evidence="1">
    <location>
        <begin position="191"/>
        <end position="201"/>
    </location>
</feature>
<evidence type="ECO:0000313" key="3">
    <source>
        <dbReference type="Proteomes" id="UP001341281"/>
    </source>
</evidence>
<protein>
    <submittedName>
        <fullName evidence="2">Uncharacterized protein</fullName>
    </submittedName>
</protein>
<evidence type="ECO:0000313" key="2">
    <source>
        <dbReference type="EMBL" id="WVZ94446.1"/>
    </source>
</evidence>